<evidence type="ECO:0000313" key="3">
    <source>
        <dbReference type="Proteomes" id="UP000268350"/>
    </source>
</evidence>
<feature type="region of interest" description="Disordered" evidence="1">
    <location>
        <begin position="134"/>
        <end position="156"/>
    </location>
</feature>
<dbReference type="Gene3D" id="2.40.128.680">
    <property type="match status" value="1"/>
</dbReference>
<evidence type="ECO:0000256" key="1">
    <source>
        <dbReference type="SAM" id="MobiDB-lite"/>
    </source>
</evidence>
<protein>
    <submittedName>
        <fullName evidence="2">Blast:Ribonuclease H2 subunit C</fullName>
    </submittedName>
</protein>
<dbReference type="OrthoDB" id="6222486at2759"/>
<evidence type="ECO:0000313" key="2">
    <source>
        <dbReference type="EMBL" id="SPP75046.1"/>
    </source>
</evidence>
<dbReference type="AlphaFoldDB" id="A0A3B0JNY6"/>
<name>A0A3B0JNY6_DROGU</name>
<organism evidence="2 3">
    <name type="scientific">Drosophila guanche</name>
    <name type="common">Fruit fly</name>
    <dbReference type="NCBI Taxonomy" id="7266"/>
    <lineage>
        <taxon>Eukaryota</taxon>
        <taxon>Metazoa</taxon>
        <taxon>Ecdysozoa</taxon>
        <taxon>Arthropoda</taxon>
        <taxon>Hexapoda</taxon>
        <taxon>Insecta</taxon>
        <taxon>Pterygota</taxon>
        <taxon>Neoptera</taxon>
        <taxon>Endopterygota</taxon>
        <taxon>Diptera</taxon>
        <taxon>Brachycera</taxon>
        <taxon>Muscomorpha</taxon>
        <taxon>Ephydroidea</taxon>
        <taxon>Drosophilidae</taxon>
        <taxon>Drosophila</taxon>
        <taxon>Sophophora</taxon>
    </lineage>
</organism>
<dbReference type="CDD" id="cd09271">
    <property type="entry name" value="RNase_H2-C"/>
    <property type="match status" value="1"/>
</dbReference>
<accession>A0A3B0JNY6</accession>
<sequence>MSITLDFNGKNLAKSKTLNLHFLPAKVNGDGNANVETYFNNYTHEAPEYGSGVVTNALRGYPLVGNRMQVPEGYKGIVLQETEKPLSESTDRQLRLTGVFDEFTYWNYDKVPSNGDPYRQALLMADVAQALSEPISEEDLETEIKRNRESKKENSS</sequence>
<dbReference type="GO" id="GO:0006401">
    <property type="term" value="P:RNA catabolic process"/>
    <property type="evidence" value="ECO:0007669"/>
    <property type="project" value="InterPro"/>
</dbReference>
<keyword evidence="3" id="KW-1185">Reference proteome</keyword>
<dbReference type="InterPro" id="IPR013924">
    <property type="entry name" value="RNase_H2_suC"/>
</dbReference>
<gene>
    <name evidence="2" type="ORF">DGUA_6G002772</name>
</gene>
<reference evidence="3" key="1">
    <citation type="submission" date="2018-01" db="EMBL/GenBank/DDBJ databases">
        <authorList>
            <person name="Alioto T."/>
            <person name="Alioto T."/>
        </authorList>
    </citation>
    <scope>NUCLEOTIDE SEQUENCE [LARGE SCALE GENOMIC DNA]</scope>
</reference>
<dbReference type="Pfam" id="PF08615">
    <property type="entry name" value="RNase_H2_suC"/>
    <property type="match status" value="1"/>
</dbReference>
<proteinExistence type="predicted"/>
<feature type="compositionally biased region" description="Basic and acidic residues" evidence="1">
    <location>
        <begin position="142"/>
        <end position="156"/>
    </location>
</feature>
<dbReference type="STRING" id="7266.A0A3B0JNY6"/>
<dbReference type="OMA" id="RGYPLMG"/>
<dbReference type="PANTHER" id="PTHR47204:SF1">
    <property type="entry name" value="RIBONUCLEASE H2 SUBUNIT C"/>
    <property type="match status" value="1"/>
</dbReference>
<dbReference type="GO" id="GO:0032299">
    <property type="term" value="C:ribonuclease H2 complex"/>
    <property type="evidence" value="ECO:0007669"/>
    <property type="project" value="InterPro"/>
</dbReference>
<dbReference type="Proteomes" id="UP000268350">
    <property type="component" value="Unassembled WGS sequence"/>
</dbReference>
<dbReference type="PANTHER" id="PTHR47204">
    <property type="entry name" value="OS02G0168900 PROTEIN"/>
    <property type="match status" value="1"/>
</dbReference>
<dbReference type="EMBL" id="OUUW01000001">
    <property type="protein sequence ID" value="SPP75046.1"/>
    <property type="molecule type" value="Genomic_DNA"/>
</dbReference>